<dbReference type="InterPro" id="IPR042099">
    <property type="entry name" value="ANL_N_sf"/>
</dbReference>
<dbReference type="PANTHER" id="PTHR43272">
    <property type="entry name" value="LONG-CHAIN-FATTY-ACID--COA LIGASE"/>
    <property type="match status" value="1"/>
</dbReference>
<organism evidence="7 8">
    <name type="scientific">Corynebacterium urealyticum</name>
    <dbReference type="NCBI Taxonomy" id="43771"/>
    <lineage>
        <taxon>Bacteria</taxon>
        <taxon>Bacillati</taxon>
        <taxon>Actinomycetota</taxon>
        <taxon>Actinomycetes</taxon>
        <taxon>Mycobacteriales</taxon>
        <taxon>Corynebacteriaceae</taxon>
        <taxon>Corynebacterium</taxon>
    </lineage>
</organism>
<dbReference type="Gene3D" id="3.40.50.12780">
    <property type="entry name" value="N-terminal domain of ligase-like"/>
    <property type="match status" value="1"/>
</dbReference>
<dbReference type="PANTHER" id="PTHR43272:SF32">
    <property type="entry name" value="AMP-DEPENDENT SYNTHETASE_LIGASE DOMAIN-CONTAINING PROTEIN"/>
    <property type="match status" value="1"/>
</dbReference>
<evidence type="ECO:0000256" key="3">
    <source>
        <dbReference type="ARBA" id="ARBA00022832"/>
    </source>
</evidence>
<evidence type="ECO:0000256" key="4">
    <source>
        <dbReference type="ARBA" id="ARBA00023098"/>
    </source>
</evidence>
<name>A0A5D4FYF2_9CORY</name>
<accession>A0A5D4FYF2</accession>
<keyword evidence="4" id="KW-0443">Lipid metabolism</keyword>
<dbReference type="OMA" id="FNRPGPN"/>
<comment type="caution">
    <text evidence="7">The sequence shown here is derived from an EMBL/GenBank/DDBJ whole genome shotgun (WGS) entry which is preliminary data.</text>
</comment>
<evidence type="ECO:0000256" key="1">
    <source>
        <dbReference type="ARBA" id="ARBA00006432"/>
    </source>
</evidence>
<dbReference type="InterPro" id="IPR020845">
    <property type="entry name" value="AMP-binding_CS"/>
</dbReference>
<proteinExistence type="inferred from homology"/>
<comment type="similarity">
    <text evidence="1">Belongs to the ATP-dependent AMP-binding enzyme family.</text>
</comment>
<keyword evidence="3" id="KW-0276">Fatty acid metabolism</keyword>
<dbReference type="GO" id="GO:0016020">
    <property type="term" value="C:membrane"/>
    <property type="evidence" value="ECO:0007669"/>
    <property type="project" value="TreeGrafter"/>
</dbReference>
<dbReference type="AlphaFoldDB" id="A0A5D4FYF2"/>
<evidence type="ECO:0000313" key="7">
    <source>
        <dbReference type="EMBL" id="TYR21027.1"/>
    </source>
</evidence>
<evidence type="ECO:0000313" key="8">
    <source>
        <dbReference type="Proteomes" id="UP000324726"/>
    </source>
</evidence>
<gene>
    <name evidence="7" type="ORF">FYJ87_05510</name>
</gene>
<evidence type="ECO:0000259" key="6">
    <source>
        <dbReference type="Pfam" id="PF00501"/>
    </source>
</evidence>
<dbReference type="Pfam" id="PF23562">
    <property type="entry name" value="AMP-binding_C_3"/>
    <property type="match status" value="1"/>
</dbReference>
<dbReference type="GeneID" id="60604120"/>
<evidence type="ECO:0000256" key="2">
    <source>
        <dbReference type="ARBA" id="ARBA00022598"/>
    </source>
</evidence>
<keyword evidence="2 7" id="KW-0436">Ligase</keyword>
<reference evidence="7 8" key="1">
    <citation type="submission" date="2019-08" db="EMBL/GenBank/DDBJ databases">
        <title>Draft genome of C. urealyticum strain VH4248.</title>
        <authorList>
            <person name="Navas J."/>
        </authorList>
    </citation>
    <scope>NUCLEOTIDE SEQUENCE [LARGE SCALE GENOMIC DNA]</scope>
    <source>
        <strain evidence="7 8">VH4248</strain>
    </source>
</reference>
<dbReference type="InterPro" id="IPR000873">
    <property type="entry name" value="AMP-dep_synth/lig_dom"/>
</dbReference>
<dbReference type="SUPFAM" id="SSF56801">
    <property type="entry name" value="Acetyl-CoA synthetase-like"/>
    <property type="match status" value="1"/>
</dbReference>
<sequence length="611" mass="66856">MRTEYTSEPLYTIGENETILTALRDLQKDHPSVVVFSRPKNFDWEDVTTTQFLDEVYAVARGLIANGVKAKDRVVIMSETRYEWSLLDLAIQAAGAISVPIYPSSSTSQCAWIVQDSGASFAVGETQEHCERLENFIPEDGTPTEKEPLTRVLGINRGAVDILINDGRDKKISQDEVEARIADVRTSDVCSIVYTSGTTGRPKGCKVLHSNWLSEARGLATHPIGRLGMPGKSAVTFLPLAHVLSRAVSYLLLTTGCTQTHWSDFGTLVTEFQRSNPNMVLGVPRVFEKVHAGVRAKASDGSKIGEKLFERAEKVAVEYSKALDTPQGPNLALKTSRAIFDKLIYSKVREAMGGELEYAISGGSALNTELMHFFRGVGVYIYEGYGLTESTAAITVNFEPDNIIGTVGRPVGGNTVRIAEDGEILLKGDVIFGGYWNNEEATKEAFDEDGFYATGDLGALLPTGHLRITGRKKEILVTAGGKNVSPGPLEDILRSAPLISQAMVVGDDQKFIGALISLDEAAVESWKARNGISAGTSIRDLAKNPNLRGEIQDAINEANQSVSHAEGIKKFRIVHRDFEEERGEVTPSMKLKRFMVEKNFADDIAWIYSEK</sequence>
<dbReference type="PROSITE" id="PS00455">
    <property type="entry name" value="AMP_BINDING"/>
    <property type="match status" value="1"/>
</dbReference>
<dbReference type="GO" id="GO:0004467">
    <property type="term" value="F:long-chain fatty acid-CoA ligase activity"/>
    <property type="evidence" value="ECO:0007669"/>
    <property type="project" value="TreeGrafter"/>
</dbReference>
<dbReference type="CDD" id="cd05907">
    <property type="entry name" value="VL_LC_FACS_like"/>
    <property type="match status" value="1"/>
</dbReference>
<dbReference type="EMBL" id="VSZI01000001">
    <property type="protein sequence ID" value="TYR21027.1"/>
    <property type="molecule type" value="Genomic_DNA"/>
</dbReference>
<dbReference type="Pfam" id="PF00501">
    <property type="entry name" value="AMP-binding"/>
    <property type="match status" value="1"/>
</dbReference>
<feature type="domain" description="AMP-dependent synthetase/ligase" evidence="6">
    <location>
        <begin position="31"/>
        <end position="436"/>
    </location>
</feature>
<dbReference type="Proteomes" id="UP000324726">
    <property type="component" value="Unassembled WGS sequence"/>
</dbReference>
<evidence type="ECO:0000256" key="5">
    <source>
        <dbReference type="ARBA" id="ARBA00032875"/>
    </source>
</evidence>
<dbReference type="RefSeq" id="WP_012360587.1">
    <property type="nucleotide sequence ID" value="NZ_CP065982.1"/>
</dbReference>
<protein>
    <recommendedName>
        <fullName evidence="5">Acyl-CoA synthetase</fullName>
    </recommendedName>
</protein>